<dbReference type="Gene3D" id="3.80.10.10">
    <property type="entry name" value="Ribonuclease Inhibitor"/>
    <property type="match status" value="2"/>
</dbReference>
<sequence length="603" mass="68663">MDVRTTNRVYKGPRNKQLTNMESMLNLANSLEAYNDGDVANESSPCWNDLPNELLIHIFKYLPHGDLQQVRMICRRWHDLMQLPEFMDKTKIVVNQENMAILIDSLRQDADLAQRLTYDTLELHGLELSNEVSEILQHLGTKVHKLRLYKSPVFALLNDHLPELEELIVTHIPTVQSDNNFSLNLGKFPKFKALDIACSNVTTYIKTHMILNLTREVSVKMEKLCIEINRDHEDLLIYTLQCHASSLKHLEIILRSTPLMIVKWKQVFVLLERLETLKITGISCYLWLKHVFECLPKEAPLKHLDLSGGLQVDDPLLKLIVDKWPNSLETMELMFCSCLTDEGVKSLGKLKKSLRTLNISHCSKISSKGLLQGLVEESNPILTSLVLNDITDSESEGMCLVAQRLPNLTYLSLESCRDAVTDATLENIFRHQRKLQHLILDDCMRISDEGLLGNGGDNPSTIRNLKGLQSLSLRGCRNLSNRALAKGLKFRELRKLVLGYCHKISSMGIEELVENCRCLEDLTISSCLMIDDDAMLHIAQGLPRLRRLNVSNCINLTGRSIDYVVELCKSLKELSMCGIDSLEIEEVQDKFLQMKPQILEVNL</sequence>
<dbReference type="SUPFAM" id="SSF81383">
    <property type="entry name" value="F-box domain"/>
    <property type="match status" value="1"/>
</dbReference>
<protein>
    <recommendedName>
        <fullName evidence="2">F-box domain-containing protein</fullName>
    </recommendedName>
</protein>
<gene>
    <name evidence="3" type="primary">106089937</name>
</gene>
<dbReference type="SUPFAM" id="SSF52047">
    <property type="entry name" value="RNI-like"/>
    <property type="match status" value="2"/>
</dbReference>
<evidence type="ECO:0000259" key="2">
    <source>
        <dbReference type="PROSITE" id="PS50181"/>
    </source>
</evidence>
<dbReference type="EnsemblMetazoa" id="SCAU012446-RA">
    <property type="protein sequence ID" value="SCAU012446-PA"/>
    <property type="gene ID" value="SCAU012446"/>
</dbReference>
<dbReference type="InterPro" id="IPR006553">
    <property type="entry name" value="Leu-rich_rpt_Cys-con_subtyp"/>
</dbReference>
<dbReference type="PANTHER" id="PTHR13318">
    <property type="entry name" value="PARTNER OF PAIRED, ISOFORM B-RELATED"/>
    <property type="match status" value="1"/>
</dbReference>
<dbReference type="PANTHER" id="PTHR13318:SF95">
    <property type="entry name" value="F-BOX PROTEIN YLR352W"/>
    <property type="match status" value="1"/>
</dbReference>
<name>A0A1I8PZE5_STOCA</name>
<dbReference type="KEGG" id="scac:106089937"/>
<dbReference type="AlphaFoldDB" id="A0A1I8PZE5"/>
<proteinExistence type="predicted"/>
<dbReference type="InterPro" id="IPR001611">
    <property type="entry name" value="Leu-rich_rpt"/>
</dbReference>
<dbReference type="Pfam" id="PF25372">
    <property type="entry name" value="DUF7885"/>
    <property type="match status" value="1"/>
</dbReference>
<dbReference type="Pfam" id="PF13516">
    <property type="entry name" value="LRR_6"/>
    <property type="match status" value="1"/>
</dbReference>
<evidence type="ECO:0000313" key="4">
    <source>
        <dbReference type="Proteomes" id="UP000095300"/>
    </source>
</evidence>
<evidence type="ECO:0000256" key="1">
    <source>
        <dbReference type="ARBA" id="ARBA00022786"/>
    </source>
</evidence>
<dbReference type="GO" id="GO:0031146">
    <property type="term" value="P:SCF-dependent proteasomal ubiquitin-dependent protein catabolic process"/>
    <property type="evidence" value="ECO:0007669"/>
    <property type="project" value="TreeGrafter"/>
</dbReference>
<dbReference type="STRING" id="35570.A0A1I8PZE5"/>
<keyword evidence="4" id="KW-1185">Reference proteome</keyword>
<dbReference type="InterPro" id="IPR036047">
    <property type="entry name" value="F-box-like_dom_sf"/>
</dbReference>
<dbReference type="SMART" id="SM00256">
    <property type="entry name" value="FBOX"/>
    <property type="match status" value="1"/>
</dbReference>
<dbReference type="SMART" id="SM00367">
    <property type="entry name" value="LRR_CC"/>
    <property type="match status" value="8"/>
</dbReference>
<dbReference type="InterPro" id="IPR032675">
    <property type="entry name" value="LRR_dom_sf"/>
</dbReference>
<dbReference type="GO" id="GO:0019005">
    <property type="term" value="C:SCF ubiquitin ligase complex"/>
    <property type="evidence" value="ECO:0007669"/>
    <property type="project" value="TreeGrafter"/>
</dbReference>
<organism evidence="3 4">
    <name type="scientific">Stomoxys calcitrans</name>
    <name type="common">Stable fly</name>
    <name type="synonym">Conops calcitrans</name>
    <dbReference type="NCBI Taxonomy" id="35570"/>
    <lineage>
        <taxon>Eukaryota</taxon>
        <taxon>Metazoa</taxon>
        <taxon>Ecdysozoa</taxon>
        <taxon>Arthropoda</taxon>
        <taxon>Hexapoda</taxon>
        <taxon>Insecta</taxon>
        <taxon>Pterygota</taxon>
        <taxon>Neoptera</taxon>
        <taxon>Endopterygota</taxon>
        <taxon>Diptera</taxon>
        <taxon>Brachycera</taxon>
        <taxon>Muscomorpha</taxon>
        <taxon>Muscoidea</taxon>
        <taxon>Muscidae</taxon>
        <taxon>Stomoxys</taxon>
    </lineage>
</organism>
<reference evidence="3" key="1">
    <citation type="submission" date="2020-05" db="UniProtKB">
        <authorList>
            <consortium name="EnsemblMetazoa"/>
        </authorList>
    </citation>
    <scope>IDENTIFICATION</scope>
    <source>
        <strain evidence="3">USDA</strain>
    </source>
</reference>
<dbReference type="Gene3D" id="1.20.1280.50">
    <property type="match status" value="1"/>
</dbReference>
<evidence type="ECO:0000313" key="3">
    <source>
        <dbReference type="EnsemblMetazoa" id="SCAU012446-PA"/>
    </source>
</evidence>
<dbReference type="OrthoDB" id="27842at2759"/>
<accession>A0A1I8PZE5</accession>
<dbReference type="InterPro" id="IPR001810">
    <property type="entry name" value="F-box_dom"/>
</dbReference>
<dbReference type="Pfam" id="PF12937">
    <property type="entry name" value="F-box-like"/>
    <property type="match status" value="1"/>
</dbReference>
<dbReference type="PROSITE" id="PS50181">
    <property type="entry name" value="FBOX"/>
    <property type="match status" value="1"/>
</dbReference>
<dbReference type="VEuPathDB" id="VectorBase:SCAU012446"/>
<keyword evidence="1" id="KW-0833">Ubl conjugation pathway</keyword>
<dbReference type="Proteomes" id="UP000095300">
    <property type="component" value="Unassembled WGS sequence"/>
</dbReference>
<feature type="domain" description="F-box" evidence="2">
    <location>
        <begin position="44"/>
        <end position="90"/>
    </location>
</feature>
<dbReference type="InterPro" id="IPR057207">
    <property type="entry name" value="FBXL15_LRR"/>
</dbReference>